<keyword evidence="2" id="KW-1185">Reference proteome</keyword>
<accession>A0A8J2KYT6</accession>
<evidence type="ECO:0000313" key="1">
    <source>
        <dbReference type="EMBL" id="CAG7823266.1"/>
    </source>
</evidence>
<gene>
    <name evidence="1" type="ORF">AFUS01_LOCUS33491</name>
</gene>
<name>A0A8J2KYT6_9HEXA</name>
<proteinExistence type="predicted"/>
<dbReference type="AlphaFoldDB" id="A0A8J2KYT6"/>
<reference evidence="1" key="1">
    <citation type="submission" date="2021-06" db="EMBL/GenBank/DDBJ databases">
        <authorList>
            <person name="Hodson N. C."/>
            <person name="Mongue J. A."/>
            <person name="Jaron S. K."/>
        </authorList>
    </citation>
    <scope>NUCLEOTIDE SEQUENCE</scope>
</reference>
<protein>
    <submittedName>
        <fullName evidence="1">Uncharacterized protein</fullName>
    </submittedName>
</protein>
<sequence length="43" mass="4970">MILNISYQFSVNNEAGLESYNTTRYVIDDIAGKLFRWGKNRNG</sequence>
<evidence type="ECO:0000313" key="2">
    <source>
        <dbReference type="Proteomes" id="UP000708208"/>
    </source>
</evidence>
<dbReference type="Proteomes" id="UP000708208">
    <property type="component" value="Unassembled WGS sequence"/>
</dbReference>
<organism evidence="1 2">
    <name type="scientific">Allacma fusca</name>
    <dbReference type="NCBI Taxonomy" id="39272"/>
    <lineage>
        <taxon>Eukaryota</taxon>
        <taxon>Metazoa</taxon>
        <taxon>Ecdysozoa</taxon>
        <taxon>Arthropoda</taxon>
        <taxon>Hexapoda</taxon>
        <taxon>Collembola</taxon>
        <taxon>Symphypleona</taxon>
        <taxon>Sminthuridae</taxon>
        <taxon>Allacma</taxon>
    </lineage>
</organism>
<dbReference type="EMBL" id="CAJVCH010528955">
    <property type="protein sequence ID" value="CAG7823266.1"/>
    <property type="molecule type" value="Genomic_DNA"/>
</dbReference>
<comment type="caution">
    <text evidence="1">The sequence shown here is derived from an EMBL/GenBank/DDBJ whole genome shotgun (WGS) entry which is preliminary data.</text>
</comment>